<evidence type="ECO:0000256" key="3">
    <source>
        <dbReference type="ARBA" id="ARBA00023155"/>
    </source>
</evidence>
<keyword evidence="6" id="KW-1133">Transmembrane helix</keyword>
<comment type="caution">
    <text evidence="8">The sequence shown here is derived from an EMBL/GenBank/DDBJ whole genome shotgun (WGS) entry which is preliminary data.</text>
</comment>
<keyword evidence="3" id="KW-0371">Homeobox</keyword>
<dbReference type="AlphaFoldDB" id="A0A6A2YU43"/>
<feature type="region of interest" description="Disordered" evidence="5">
    <location>
        <begin position="274"/>
        <end position="299"/>
    </location>
</feature>
<evidence type="ECO:0000313" key="8">
    <source>
        <dbReference type="EMBL" id="KAE8682562.1"/>
    </source>
</evidence>
<evidence type="ECO:0000256" key="6">
    <source>
        <dbReference type="SAM" id="Phobius"/>
    </source>
</evidence>
<feature type="transmembrane region" description="Helical" evidence="6">
    <location>
        <begin position="375"/>
        <end position="396"/>
    </location>
</feature>
<dbReference type="GO" id="GO:0005886">
    <property type="term" value="C:plasma membrane"/>
    <property type="evidence" value="ECO:0007669"/>
    <property type="project" value="TreeGrafter"/>
</dbReference>
<organism evidence="8 9">
    <name type="scientific">Hibiscus syriacus</name>
    <name type="common">Rose of Sharon</name>
    <dbReference type="NCBI Taxonomy" id="106335"/>
    <lineage>
        <taxon>Eukaryota</taxon>
        <taxon>Viridiplantae</taxon>
        <taxon>Streptophyta</taxon>
        <taxon>Embryophyta</taxon>
        <taxon>Tracheophyta</taxon>
        <taxon>Spermatophyta</taxon>
        <taxon>Magnoliopsida</taxon>
        <taxon>eudicotyledons</taxon>
        <taxon>Gunneridae</taxon>
        <taxon>Pentapetalae</taxon>
        <taxon>rosids</taxon>
        <taxon>malvids</taxon>
        <taxon>Malvales</taxon>
        <taxon>Malvaceae</taxon>
        <taxon>Malvoideae</taxon>
        <taxon>Hibiscus</taxon>
    </lineage>
</organism>
<dbReference type="Proteomes" id="UP000436088">
    <property type="component" value="Unassembled WGS sequence"/>
</dbReference>
<protein>
    <submittedName>
        <fullName evidence="8">ChaC-like family protein</fullName>
    </submittedName>
</protein>
<dbReference type="PANTHER" id="PTHR31414">
    <property type="entry name" value="TRANSMEMBRANE PROTEIN DDB_G0292058"/>
    <property type="match status" value="1"/>
</dbReference>
<name>A0A6A2YU43_HIBSY</name>
<dbReference type="Pfam" id="PF05920">
    <property type="entry name" value="Homeobox_KN"/>
    <property type="match status" value="1"/>
</dbReference>
<comment type="subcellular location">
    <subcellularLocation>
        <location evidence="1">Nucleus</location>
    </subcellularLocation>
</comment>
<dbReference type="InterPro" id="IPR009057">
    <property type="entry name" value="Homeodomain-like_sf"/>
</dbReference>
<keyword evidence="4" id="KW-0539">Nucleus</keyword>
<evidence type="ECO:0000256" key="5">
    <source>
        <dbReference type="SAM" id="MobiDB-lite"/>
    </source>
</evidence>
<accession>A0A6A2YU43</accession>
<dbReference type="InterPro" id="IPR005541">
    <property type="entry name" value="KNOX2"/>
</dbReference>
<evidence type="ECO:0000256" key="1">
    <source>
        <dbReference type="ARBA" id="ARBA00004123"/>
    </source>
</evidence>
<dbReference type="InterPro" id="IPR040283">
    <property type="entry name" value="DDB_G0292058-like"/>
</dbReference>
<feature type="domain" description="KNOX2" evidence="7">
    <location>
        <begin position="141"/>
        <end position="189"/>
    </location>
</feature>
<keyword evidence="6" id="KW-0812">Transmembrane</keyword>
<feature type="transmembrane region" description="Helical" evidence="6">
    <location>
        <begin position="402"/>
        <end position="427"/>
    </location>
</feature>
<evidence type="ECO:0000259" key="7">
    <source>
        <dbReference type="SMART" id="SM01256"/>
    </source>
</evidence>
<evidence type="ECO:0000256" key="4">
    <source>
        <dbReference type="ARBA" id="ARBA00023242"/>
    </source>
</evidence>
<evidence type="ECO:0000313" key="9">
    <source>
        <dbReference type="Proteomes" id="UP000436088"/>
    </source>
</evidence>
<keyword evidence="2" id="KW-0238">DNA-binding</keyword>
<dbReference type="EMBL" id="VEPZ02001279">
    <property type="protein sequence ID" value="KAE8682562.1"/>
    <property type="molecule type" value="Genomic_DNA"/>
</dbReference>
<dbReference type="GO" id="GO:0009506">
    <property type="term" value="C:plasmodesma"/>
    <property type="evidence" value="ECO:0007669"/>
    <property type="project" value="TreeGrafter"/>
</dbReference>
<dbReference type="SMART" id="SM01256">
    <property type="entry name" value="KNOX2"/>
    <property type="match status" value="1"/>
</dbReference>
<feature type="transmembrane region" description="Helical" evidence="6">
    <location>
        <begin position="501"/>
        <end position="523"/>
    </location>
</feature>
<keyword evidence="9" id="KW-1185">Reference proteome</keyword>
<dbReference type="GO" id="GO:0006355">
    <property type="term" value="P:regulation of DNA-templated transcription"/>
    <property type="evidence" value="ECO:0007669"/>
    <property type="project" value="InterPro"/>
</dbReference>
<feature type="transmembrane region" description="Helical" evidence="6">
    <location>
        <begin position="739"/>
        <end position="761"/>
    </location>
</feature>
<evidence type="ECO:0000256" key="2">
    <source>
        <dbReference type="ARBA" id="ARBA00023125"/>
    </source>
</evidence>
<dbReference type="CDD" id="cd00086">
    <property type="entry name" value="homeodomain"/>
    <property type="match status" value="1"/>
</dbReference>
<feature type="transmembrane region" description="Helical" evidence="6">
    <location>
        <begin position="529"/>
        <end position="553"/>
    </location>
</feature>
<sequence>MLPSQPPLPKLPTSGSPIHQLRFSNVTTVISWTTWQRWQEDGKRRVSRRRWGCELAEMQGQAEILATLVRAAMPTHVACFEDRHAGGSASEDRRSAGLGQEVVAKYSAQVKKSSISSWYAHLVPVPLQTVVCCFLFGFYFPEKNIHGHEALCSVQCEFKEQLQQHVRVHAMEAAMACWEIEQSLQSLTATEYLPGKVQLQQYSMGLAFWSQQRVKGYKGVGSLKEKGGNFLDTSSVLKAWWQSHSKWPYPTEEDKARLVQETGLQLKQTTIGSSIRGRGTGTAIHRLQPSPRANGESKANLLGKANGTEAKTAVEFSRGKTRRSAVEVPIGEPLPPLEVPTSSSLVLAAQRTYRKDPLNGFKRYAGGWSIRERHYWASVAYTAVPLFAIAAIWRSYGYSRIAYATSLMFLVLFAVAAMLGCIVLYVGQERFHSSTSKTLQYVVNQADMTVGKLKDVSDSLATAKQVGVDKVFIPSNVQTDIDEIGTKINSSAGALADKRRVALIVIAAIMLLLTFLGFLFSIFGMQLLVYILVILGWLLVTGTFILCSTFLVLHNVAADTCVAMHEWVQNPTAHTALDDILPCVDNATTHETLMKSREVTSQLVEVINQVITNVSNINFSPNFPTMYFNQSGPLVPVLCNPFFADLTERICTPGEVNADNATMVWRNYVCQVSATGICTTTGRITPAFYDQMTAVVNVGSALYNYAPFLVQLQDCTFVRETFTGVYVEHCPSLRRYSRLVYIGLVMVSTAVMLSLIFWVIYGRERRHRLYTKQITEGPEADKDS</sequence>
<dbReference type="GO" id="GO:0005634">
    <property type="term" value="C:nucleus"/>
    <property type="evidence" value="ECO:0007669"/>
    <property type="project" value="UniProtKB-SubCell"/>
</dbReference>
<dbReference type="PANTHER" id="PTHR31414:SF13">
    <property type="entry name" value="TRANSMEMBRANE PROTEIN"/>
    <property type="match status" value="1"/>
</dbReference>
<dbReference type="Gene3D" id="1.10.10.60">
    <property type="entry name" value="Homeodomain-like"/>
    <property type="match status" value="1"/>
</dbReference>
<gene>
    <name evidence="8" type="ORF">F3Y22_tig00111238pilonHSYRG00209</name>
</gene>
<dbReference type="InterPro" id="IPR001356">
    <property type="entry name" value="HD"/>
</dbReference>
<proteinExistence type="predicted"/>
<dbReference type="GO" id="GO:0003677">
    <property type="term" value="F:DNA binding"/>
    <property type="evidence" value="ECO:0007669"/>
    <property type="project" value="UniProtKB-KW"/>
</dbReference>
<reference evidence="8" key="1">
    <citation type="submission" date="2019-09" db="EMBL/GenBank/DDBJ databases">
        <title>Draft genome information of white flower Hibiscus syriacus.</title>
        <authorList>
            <person name="Kim Y.-M."/>
        </authorList>
    </citation>
    <scope>NUCLEOTIDE SEQUENCE [LARGE SCALE GENOMIC DNA]</scope>
    <source>
        <strain evidence="8">YM2019G1</strain>
    </source>
</reference>
<keyword evidence="6" id="KW-0472">Membrane</keyword>
<dbReference type="InterPro" id="IPR008422">
    <property type="entry name" value="KN_HD"/>
</dbReference>
<dbReference type="Pfam" id="PF03791">
    <property type="entry name" value="KNOX2"/>
    <property type="match status" value="1"/>
</dbReference>
<dbReference type="SUPFAM" id="SSF46689">
    <property type="entry name" value="Homeodomain-like"/>
    <property type="match status" value="1"/>
</dbReference>